<evidence type="ECO:0000313" key="3">
    <source>
        <dbReference type="EMBL" id="RHN44948.1"/>
    </source>
</evidence>
<protein>
    <recommendedName>
        <fullName evidence="4">Transmembrane protein</fullName>
    </recommendedName>
</protein>
<organism evidence="2">
    <name type="scientific">Medicago truncatula</name>
    <name type="common">Barrel medic</name>
    <name type="synonym">Medicago tribuloides</name>
    <dbReference type="NCBI Taxonomy" id="3880"/>
    <lineage>
        <taxon>Eukaryota</taxon>
        <taxon>Viridiplantae</taxon>
        <taxon>Streptophyta</taxon>
        <taxon>Embryophyta</taxon>
        <taxon>Tracheophyta</taxon>
        <taxon>Spermatophyta</taxon>
        <taxon>Magnoliopsida</taxon>
        <taxon>eudicotyledons</taxon>
        <taxon>Gunneridae</taxon>
        <taxon>Pentapetalae</taxon>
        <taxon>rosids</taxon>
        <taxon>fabids</taxon>
        <taxon>Fabales</taxon>
        <taxon>Fabaceae</taxon>
        <taxon>Papilionoideae</taxon>
        <taxon>50 kb inversion clade</taxon>
        <taxon>NPAAA clade</taxon>
        <taxon>Hologalegina</taxon>
        <taxon>IRL clade</taxon>
        <taxon>Trifolieae</taxon>
        <taxon>Medicago</taxon>
    </lineage>
</organism>
<dbReference type="Proteomes" id="UP000265566">
    <property type="component" value="Chromosome 7"/>
</dbReference>
<dbReference type="Gramene" id="rna39131">
    <property type="protein sequence ID" value="RHN44944.1"/>
    <property type="gene ID" value="gene39131"/>
</dbReference>
<dbReference type="EMBL" id="PSQE01000007">
    <property type="protein sequence ID" value="RHN44948.1"/>
    <property type="molecule type" value="Genomic_DNA"/>
</dbReference>
<evidence type="ECO:0000256" key="1">
    <source>
        <dbReference type="SAM" id="Phobius"/>
    </source>
</evidence>
<sequence length="84" mass="9929">MADIIKFVYVIIIVLFIFFSGKNIDGKTIFFLSFSNYLLYFAHNILSHFSNILLFTFSSQQRIYALMMFIVKNISARLVYIQRV</sequence>
<evidence type="ECO:0000313" key="2">
    <source>
        <dbReference type="EMBL" id="RHN44944.1"/>
    </source>
</evidence>
<feature type="transmembrane region" description="Helical" evidence="1">
    <location>
        <begin position="6"/>
        <end position="25"/>
    </location>
</feature>
<accession>A0A396GZR8</accession>
<name>A0A396GZR8_MEDTR</name>
<proteinExistence type="predicted"/>
<gene>
    <name evidence="2" type="ORF">MtrunA17_Chr7g0224911</name>
    <name evidence="3" type="ORF">MtrunA17_Chr7g0224951</name>
</gene>
<dbReference type="AlphaFoldDB" id="A0A396GZR8"/>
<evidence type="ECO:0008006" key="4">
    <source>
        <dbReference type="Google" id="ProtNLM"/>
    </source>
</evidence>
<dbReference type="Gramene" id="rna39135">
    <property type="protein sequence ID" value="RHN44948.1"/>
    <property type="gene ID" value="gene39135"/>
</dbReference>
<keyword evidence="1" id="KW-0812">Transmembrane</keyword>
<comment type="caution">
    <text evidence="2">The sequence shown here is derived from an EMBL/GenBank/DDBJ whole genome shotgun (WGS) entry which is preliminary data.</text>
</comment>
<keyword evidence="1" id="KW-0472">Membrane</keyword>
<dbReference type="EMBL" id="PSQE01000007">
    <property type="protein sequence ID" value="RHN44944.1"/>
    <property type="molecule type" value="Genomic_DNA"/>
</dbReference>
<feature type="transmembrane region" description="Helical" evidence="1">
    <location>
        <begin position="63"/>
        <end position="80"/>
    </location>
</feature>
<keyword evidence="1" id="KW-1133">Transmembrane helix</keyword>
<reference evidence="2" key="1">
    <citation type="journal article" date="2018" name="Nat. Plants">
        <title>Whole-genome landscape of Medicago truncatula symbiotic genes.</title>
        <authorList>
            <person name="Pecrix Y."/>
            <person name="Gamas P."/>
            <person name="Carrere S."/>
        </authorList>
    </citation>
    <scope>NUCLEOTIDE SEQUENCE</scope>
    <source>
        <tissue evidence="2">Leaves</tissue>
    </source>
</reference>